<evidence type="ECO:0000313" key="3">
    <source>
        <dbReference type="Proteomes" id="UP000091820"/>
    </source>
</evidence>
<feature type="transmembrane region" description="Helical" evidence="1">
    <location>
        <begin position="21"/>
        <end position="38"/>
    </location>
</feature>
<reference evidence="2" key="2">
    <citation type="submission" date="2020-05" db="UniProtKB">
        <authorList>
            <consortium name="EnsemblMetazoa"/>
        </authorList>
    </citation>
    <scope>IDENTIFICATION</scope>
    <source>
        <strain evidence="2">IAEA</strain>
    </source>
</reference>
<sequence>MIETFQYMITTLRCFNILNNVIMISPFVCLVMHSQFLLTHPVSMYFCVGLNPLSTYQIVEPAAFFTVFLTCTTFRQINQSITFQATRVVEVSTRKMSPANPFQHKKEMKTREELLIL</sequence>
<keyword evidence="3" id="KW-1185">Reference proteome</keyword>
<evidence type="ECO:0000313" key="2">
    <source>
        <dbReference type="EnsemblMetazoa" id="GBRI021274-PA"/>
    </source>
</evidence>
<feature type="transmembrane region" description="Helical" evidence="1">
    <location>
        <begin position="58"/>
        <end position="77"/>
    </location>
</feature>
<organism evidence="2 3">
    <name type="scientific">Glossina brevipalpis</name>
    <dbReference type="NCBI Taxonomy" id="37001"/>
    <lineage>
        <taxon>Eukaryota</taxon>
        <taxon>Metazoa</taxon>
        <taxon>Ecdysozoa</taxon>
        <taxon>Arthropoda</taxon>
        <taxon>Hexapoda</taxon>
        <taxon>Insecta</taxon>
        <taxon>Pterygota</taxon>
        <taxon>Neoptera</taxon>
        <taxon>Endopterygota</taxon>
        <taxon>Diptera</taxon>
        <taxon>Brachycera</taxon>
        <taxon>Muscomorpha</taxon>
        <taxon>Hippoboscoidea</taxon>
        <taxon>Glossinidae</taxon>
        <taxon>Glossina</taxon>
    </lineage>
</organism>
<reference evidence="3" key="1">
    <citation type="submission" date="2014-03" db="EMBL/GenBank/DDBJ databases">
        <authorList>
            <person name="Aksoy S."/>
            <person name="Warren W."/>
            <person name="Wilson R.K."/>
        </authorList>
    </citation>
    <scope>NUCLEOTIDE SEQUENCE [LARGE SCALE GENOMIC DNA]</scope>
    <source>
        <strain evidence="3">IAEA</strain>
    </source>
</reference>
<evidence type="ECO:0000256" key="1">
    <source>
        <dbReference type="SAM" id="Phobius"/>
    </source>
</evidence>
<dbReference type="VEuPathDB" id="VectorBase:GBRI021274"/>
<keyword evidence="1" id="KW-0812">Transmembrane</keyword>
<accession>A0A1A9WIR5</accession>
<proteinExistence type="predicted"/>
<dbReference type="AlphaFoldDB" id="A0A1A9WIR5"/>
<dbReference type="EnsemblMetazoa" id="GBRI021274-RA">
    <property type="protein sequence ID" value="GBRI021274-PA"/>
    <property type="gene ID" value="GBRI021274"/>
</dbReference>
<dbReference type="Proteomes" id="UP000091820">
    <property type="component" value="Unassembled WGS sequence"/>
</dbReference>
<name>A0A1A9WIR5_9MUSC</name>
<keyword evidence="1" id="KW-0472">Membrane</keyword>
<protein>
    <submittedName>
        <fullName evidence="2">Uncharacterized protein</fullName>
    </submittedName>
</protein>
<keyword evidence="1" id="KW-1133">Transmembrane helix</keyword>